<evidence type="ECO:0000313" key="1">
    <source>
        <dbReference type="EMBL" id="ENV14776.1"/>
    </source>
</evidence>
<comment type="caution">
    <text evidence="1">The sequence shown here is derived from an EMBL/GenBank/DDBJ whole genome shotgun (WGS) entry which is preliminary data.</text>
</comment>
<dbReference type="PATRIC" id="fig|1217675.3.peg.116"/>
<gene>
    <name evidence="1" type="ORF">F965_00122</name>
</gene>
<dbReference type="Proteomes" id="UP000018438">
    <property type="component" value="Unassembled WGS sequence"/>
</dbReference>
<dbReference type="RefSeq" id="WP_004811590.1">
    <property type="nucleotide sequence ID" value="NZ_KB849446.1"/>
</dbReference>
<protein>
    <submittedName>
        <fullName evidence="1">Uncharacterized protein</fullName>
    </submittedName>
</protein>
<dbReference type="AlphaFoldDB" id="N8WS06"/>
<dbReference type="HOGENOM" id="CLU_820469_0_0_6"/>
<keyword evidence="2" id="KW-1185">Reference proteome</keyword>
<organism evidence="1 2">
    <name type="scientific">Acinetobacter schindleri NIPH 900</name>
    <dbReference type="NCBI Taxonomy" id="1217675"/>
    <lineage>
        <taxon>Bacteria</taxon>
        <taxon>Pseudomonadati</taxon>
        <taxon>Pseudomonadota</taxon>
        <taxon>Gammaproteobacteria</taxon>
        <taxon>Moraxellales</taxon>
        <taxon>Moraxellaceae</taxon>
        <taxon>Acinetobacter</taxon>
    </lineage>
</organism>
<name>N8WS06_9GAMM</name>
<dbReference type="EMBL" id="APPI01000003">
    <property type="protein sequence ID" value="ENV14776.1"/>
    <property type="molecule type" value="Genomic_DNA"/>
</dbReference>
<proteinExistence type="predicted"/>
<reference evidence="1 2" key="1">
    <citation type="submission" date="2013-02" db="EMBL/GenBank/DDBJ databases">
        <title>The Genome Sequence of Acinetobacter schindleri NIPH 900.</title>
        <authorList>
            <consortium name="The Broad Institute Genome Sequencing Platform"/>
            <consortium name="The Broad Institute Genome Sequencing Center for Infectious Disease"/>
            <person name="Cerqueira G."/>
            <person name="Feldgarden M."/>
            <person name="Courvalin P."/>
            <person name="Perichon B."/>
            <person name="Grillot-Courvalin C."/>
            <person name="Clermont D."/>
            <person name="Rocha E."/>
            <person name="Yoon E.-J."/>
            <person name="Nemec A."/>
            <person name="Walker B."/>
            <person name="Young S.K."/>
            <person name="Zeng Q."/>
            <person name="Gargeya S."/>
            <person name="Fitzgerald M."/>
            <person name="Haas B."/>
            <person name="Abouelleil A."/>
            <person name="Alvarado L."/>
            <person name="Arachchi H.M."/>
            <person name="Berlin A.M."/>
            <person name="Chapman S.B."/>
            <person name="Dewar J."/>
            <person name="Goldberg J."/>
            <person name="Griggs A."/>
            <person name="Gujja S."/>
            <person name="Hansen M."/>
            <person name="Howarth C."/>
            <person name="Imamovic A."/>
            <person name="Larimer J."/>
            <person name="McCowan C."/>
            <person name="Murphy C."/>
            <person name="Neiman D."/>
            <person name="Pearson M."/>
            <person name="Priest M."/>
            <person name="Roberts A."/>
            <person name="Saif S."/>
            <person name="Shea T."/>
            <person name="Sisk P."/>
            <person name="Sykes S."/>
            <person name="Wortman J."/>
            <person name="Nusbaum C."/>
            <person name="Birren B."/>
        </authorList>
    </citation>
    <scope>NUCLEOTIDE SEQUENCE [LARGE SCALE GENOMIC DNA]</scope>
    <source>
        <strain evidence="1 2">NIPH 900</strain>
    </source>
</reference>
<evidence type="ECO:0000313" key="2">
    <source>
        <dbReference type="Proteomes" id="UP000018438"/>
    </source>
</evidence>
<sequence>MTNITPILAQEAGIQYQGVEDRSSKTGTYPVIGLITGSFKRGRYDKPMTISLDNIKAQLGHEPNNPHYIAVLDTLMSGVPSVQVVRVKSGGGGAISCAGATNDVYAVMYMDTQAPEQDMVNVFSKIKMQFNGRTFLGEDPAMLNYVQFENVSLTAIPAGLTVPPAPKPDMQVFAITRFSNVLANDLRMTLDATENNENLLIAVIFFGNNPAIMPGENPRIAQACLSEKTAAISCDGASQFISLPMSPGGQYKFIINGQVVFEGLARSFVEADISPYSLYSYADEDTGFSLRNNDPENSLRMRIEALDANPFSDDVFNGYEMEFANLLGLNSAEREDSEYPQWIEFCLGRYEAT</sequence>
<accession>N8WS06</accession>